<dbReference type="AlphaFoldDB" id="A0A0L6UAV4"/>
<organism evidence="1 2">
    <name type="scientific">Puccinia sorghi</name>
    <dbReference type="NCBI Taxonomy" id="27349"/>
    <lineage>
        <taxon>Eukaryota</taxon>
        <taxon>Fungi</taxon>
        <taxon>Dikarya</taxon>
        <taxon>Basidiomycota</taxon>
        <taxon>Pucciniomycotina</taxon>
        <taxon>Pucciniomycetes</taxon>
        <taxon>Pucciniales</taxon>
        <taxon>Pucciniaceae</taxon>
        <taxon>Puccinia</taxon>
    </lineage>
</organism>
<comment type="caution">
    <text evidence="1">The sequence shown here is derived from an EMBL/GenBank/DDBJ whole genome shotgun (WGS) entry which is preliminary data.</text>
</comment>
<accession>A0A0L6UAV4</accession>
<evidence type="ECO:0000313" key="2">
    <source>
        <dbReference type="Proteomes" id="UP000037035"/>
    </source>
</evidence>
<dbReference type="VEuPathDB" id="FungiDB:VP01_869g1"/>
<name>A0A0L6UAV4_9BASI</name>
<reference evidence="1 2" key="1">
    <citation type="submission" date="2015-08" db="EMBL/GenBank/DDBJ databases">
        <title>Next Generation Sequencing and Analysis of the Genome of Puccinia sorghi L Schw, the Causal Agent of Maize Common Rust.</title>
        <authorList>
            <person name="Rochi L."/>
            <person name="Burguener G."/>
            <person name="Darino M."/>
            <person name="Turjanski A."/>
            <person name="Kreff E."/>
            <person name="Dieguez M.J."/>
            <person name="Sacco F."/>
        </authorList>
    </citation>
    <scope>NUCLEOTIDE SEQUENCE [LARGE SCALE GENOMIC DNA]</scope>
    <source>
        <strain evidence="1 2">RO10H11247</strain>
    </source>
</reference>
<feature type="non-terminal residue" evidence="1">
    <location>
        <position position="1"/>
    </location>
</feature>
<protein>
    <submittedName>
        <fullName evidence="1">Uncharacterized protein</fullName>
    </submittedName>
</protein>
<evidence type="ECO:0000313" key="1">
    <source>
        <dbReference type="EMBL" id="KNZ44910.1"/>
    </source>
</evidence>
<gene>
    <name evidence="1" type="ORF">VP01_869g1</name>
</gene>
<dbReference type="EMBL" id="LAVV01014270">
    <property type="protein sequence ID" value="KNZ44910.1"/>
    <property type="molecule type" value="Genomic_DNA"/>
</dbReference>
<sequence length="45" mass="5276">VEVERVVSCMIEIHQTPKGHNVGYHKMKQILQAKFGILVHKWSEF</sequence>
<dbReference type="Proteomes" id="UP000037035">
    <property type="component" value="Unassembled WGS sequence"/>
</dbReference>
<proteinExistence type="predicted"/>
<keyword evidence="2" id="KW-1185">Reference proteome</keyword>